<dbReference type="RefSeq" id="WP_165641022.1">
    <property type="nucleotide sequence ID" value="NZ_JAAITT010000030.1"/>
</dbReference>
<dbReference type="AlphaFoldDB" id="A0AAW5BVL8"/>
<dbReference type="Pfam" id="PF07687">
    <property type="entry name" value="M20_dimer"/>
    <property type="match status" value="1"/>
</dbReference>
<dbReference type="PANTHER" id="PTHR32494:SF5">
    <property type="entry name" value="ALLANTOATE AMIDOHYDROLASE"/>
    <property type="match status" value="1"/>
</dbReference>
<feature type="binding site" evidence="3">
    <location>
        <position position="92"/>
    </location>
    <ligand>
        <name>Zn(2+)</name>
        <dbReference type="ChEBI" id="CHEBI:29105"/>
        <label>2</label>
    </ligand>
</feature>
<reference evidence="6" key="2">
    <citation type="submission" date="2020-02" db="EMBL/GenBank/DDBJ databases">
        <authorList>
            <person name="Littmann E."/>
            <person name="Sorbara M."/>
        </authorList>
    </citation>
    <scope>NUCLEOTIDE SEQUENCE</scope>
    <source>
        <strain evidence="6">MSK.1.17</strain>
    </source>
</reference>
<feature type="binding site" evidence="3">
    <location>
        <position position="81"/>
    </location>
    <ligand>
        <name>Zn(2+)</name>
        <dbReference type="ChEBI" id="CHEBI:29105"/>
        <label>1</label>
    </ligand>
</feature>
<evidence type="ECO:0000313" key="8">
    <source>
        <dbReference type="Proteomes" id="UP001299608"/>
    </source>
</evidence>
<dbReference type="GO" id="GO:0016813">
    <property type="term" value="F:hydrolase activity, acting on carbon-nitrogen (but not peptide) bonds, in linear amidines"/>
    <property type="evidence" value="ECO:0007669"/>
    <property type="project" value="InterPro"/>
</dbReference>
<feature type="domain" description="Peptidase M20 dimerisation" evidence="4">
    <location>
        <begin position="213"/>
        <end position="316"/>
    </location>
</feature>
<dbReference type="NCBIfam" id="TIGR01879">
    <property type="entry name" value="hydantase"/>
    <property type="match status" value="1"/>
</dbReference>
<evidence type="ECO:0000256" key="2">
    <source>
        <dbReference type="ARBA" id="ARBA00022801"/>
    </source>
</evidence>
<evidence type="ECO:0000313" key="7">
    <source>
        <dbReference type="Proteomes" id="UP000669239"/>
    </source>
</evidence>
<dbReference type="InterPro" id="IPR011650">
    <property type="entry name" value="Peptidase_M20_dimer"/>
</dbReference>
<dbReference type="InterPro" id="IPR010158">
    <property type="entry name" value="Amidase_Cbmase"/>
</dbReference>
<dbReference type="Proteomes" id="UP000669239">
    <property type="component" value="Unassembled WGS sequence"/>
</dbReference>
<keyword evidence="3" id="KW-0479">Metal-binding</keyword>
<dbReference type="GO" id="GO:0046872">
    <property type="term" value="F:metal ion binding"/>
    <property type="evidence" value="ECO:0007669"/>
    <property type="project" value="UniProtKB-KW"/>
</dbReference>
<name>A0AAW5BVL8_9FIRM</name>
<proteinExistence type="inferred from homology"/>
<sequence>MYKVSAERIRKDIETLSRISSTPPEQGITRISWTREYARGTDYIKQRMEETGLQIWEDDLGNVCGLMKGNPGKGVIVTGSHLDTVICSGAYDGIQGVACAMEAARYLMENRIKLNHSLEIIGMVEEEGTRTGNVLTGSAYLCRSLADGTVPYYKDPDGVSLDEMLRQYRKEETRKVDRRRALEEPPAAFIEVHDEQGPVLVQKGIEIGIVRKIRGIINFEVRMKGKGGHPGTVPMNLRRDSSLSAYEVCLKASRFVEQEYNDKATITVGKMKLLPGSGNSIVQETVFSVDIRFSSQDIGERIEQQVHRYLEEAARQRGLSVEIKSFTRKPPCPLDEKMIDAVRQSCLDMGEACLLMDSGAGHDSMNFASICPTVMIFSQCAGGISHHVEEYVSEKALEKVTEALIRTIIRLDKEI</sequence>
<comment type="caution">
    <text evidence="5">The sequence shown here is derived from an EMBL/GenBank/DDBJ whole genome shotgun (WGS) entry which is preliminary data.</text>
</comment>
<dbReference type="Proteomes" id="UP001299608">
    <property type="component" value="Unassembled WGS sequence"/>
</dbReference>
<reference evidence="6 7" key="1">
    <citation type="journal article" date="2020" name="Cell Host Microbe">
        <title>Functional and Genomic Variation between Human-Derived Isolates of Lachnospiraceae Reveals Inter- and Intra-Species Diversity.</title>
        <authorList>
            <person name="Sorbara M.T."/>
            <person name="Littmann E.R."/>
            <person name="Fontana E."/>
            <person name="Moody T.U."/>
            <person name="Kohout C.E."/>
            <person name="Gjonbalaj M."/>
            <person name="Eaton V."/>
            <person name="Seok R."/>
            <person name="Leiner I.M."/>
            <person name="Pamer E.G."/>
        </authorList>
    </citation>
    <scope>NUCLEOTIDE SEQUENCE [LARGE SCALE GENOMIC DNA]</scope>
    <source>
        <strain evidence="6 7">MSK.1.17</strain>
    </source>
</reference>
<dbReference type="InterPro" id="IPR002933">
    <property type="entry name" value="Peptidase_M20"/>
</dbReference>
<evidence type="ECO:0000313" key="5">
    <source>
        <dbReference type="EMBL" id="MCG4744074.1"/>
    </source>
</evidence>
<feature type="binding site" evidence="3">
    <location>
        <position position="127"/>
    </location>
    <ligand>
        <name>Zn(2+)</name>
        <dbReference type="ChEBI" id="CHEBI:29105"/>
        <label>2</label>
    </ligand>
</feature>
<reference evidence="5" key="3">
    <citation type="submission" date="2022-01" db="EMBL/GenBank/DDBJ databases">
        <title>Collection of gut derived symbiotic bacterial strains cultured from healthy donors.</title>
        <authorList>
            <person name="Lin H."/>
            <person name="Kohout C."/>
            <person name="Waligurski E."/>
            <person name="Pamer E.G."/>
        </authorList>
    </citation>
    <scope>NUCLEOTIDE SEQUENCE</scope>
    <source>
        <strain evidence="5">DFI.6.55</strain>
    </source>
</reference>
<dbReference type="Gene3D" id="3.30.70.360">
    <property type="match status" value="1"/>
</dbReference>
<gene>
    <name evidence="6" type="ORF">G5B36_18870</name>
    <name evidence="5" type="ORF">L0N08_01450</name>
</gene>
<dbReference type="Pfam" id="PF01546">
    <property type="entry name" value="Peptidase_M20"/>
    <property type="match status" value="1"/>
</dbReference>
<evidence type="ECO:0000313" key="6">
    <source>
        <dbReference type="EMBL" id="NSJ50753.1"/>
    </source>
</evidence>
<keyword evidence="3" id="KW-0862">Zinc</keyword>
<dbReference type="SUPFAM" id="SSF53187">
    <property type="entry name" value="Zn-dependent exopeptidases"/>
    <property type="match status" value="1"/>
</dbReference>
<comment type="similarity">
    <text evidence="1">Belongs to the peptidase M20 family.</text>
</comment>
<dbReference type="InterPro" id="IPR036264">
    <property type="entry name" value="Bact_exopeptidase_dim_dom"/>
</dbReference>
<feature type="binding site" evidence="3">
    <location>
        <position position="193"/>
    </location>
    <ligand>
        <name>Zn(2+)</name>
        <dbReference type="ChEBI" id="CHEBI:29105"/>
        <label>1</label>
    </ligand>
</feature>
<comment type="cofactor">
    <cofactor evidence="3">
        <name>Zn(2+)</name>
        <dbReference type="ChEBI" id="CHEBI:29105"/>
    </cofactor>
    <text evidence="3">Binds 2 Zn(2+) ions per subunit.</text>
</comment>
<dbReference type="SUPFAM" id="SSF55031">
    <property type="entry name" value="Bacterial exopeptidase dimerisation domain"/>
    <property type="match status" value="1"/>
</dbReference>
<accession>A0AAW5BVL8</accession>
<feature type="binding site" evidence="3">
    <location>
        <position position="92"/>
    </location>
    <ligand>
        <name>Zn(2+)</name>
        <dbReference type="ChEBI" id="CHEBI:29105"/>
        <label>1</label>
    </ligand>
</feature>
<dbReference type="PIRSF" id="PIRSF001235">
    <property type="entry name" value="Amidase_carbamoylase"/>
    <property type="match status" value="1"/>
</dbReference>
<dbReference type="PANTHER" id="PTHR32494">
    <property type="entry name" value="ALLANTOATE DEIMINASE-RELATED"/>
    <property type="match status" value="1"/>
</dbReference>
<keyword evidence="2 5" id="KW-0378">Hydrolase</keyword>
<evidence type="ECO:0000259" key="4">
    <source>
        <dbReference type="Pfam" id="PF07687"/>
    </source>
</evidence>
<organism evidence="5 8">
    <name type="scientific">Enterocloster aldenensis</name>
    <dbReference type="NCBI Taxonomy" id="358742"/>
    <lineage>
        <taxon>Bacteria</taxon>
        <taxon>Bacillati</taxon>
        <taxon>Bacillota</taxon>
        <taxon>Clostridia</taxon>
        <taxon>Lachnospirales</taxon>
        <taxon>Lachnospiraceae</taxon>
        <taxon>Enterocloster</taxon>
    </lineage>
</organism>
<keyword evidence="7" id="KW-1185">Reference proteome</keyword>
<feature type="binding site" evidence="3">
    <location>
        <position position="386"/>
    </location>
    <ligand>
        <name>Zn(2+)</name>
        <dbReference type="ChEBI" id="CHEBI:29105"/>
        <label>2</label>
    </ligand>
</feature>
<dbReference type="EMBL" id="JAAITT010000030">
    <property type="protein sequence ID" value="NSJ50753.1"/>
    <property type="molecule type" value="Genomic_DNA"/>
</dbReference>
<dbReference type="Gene3D" id="3.40.630.10">
    <property type="entry name" value="Zn peptidases"/>
    <property type="match status" value="1"/>
</dbReference>
<evidence type="ECO:0000256" key="3">
    <source>
        <dbReference type="PIRSR" id="PIRSR001235-1"/>
    </source>
</evidence>
<dbReference type="EMBL" id="JAKNGE010000002">
    <property type="protein sequence ID" value="MCG4744074.1"/>
    <property type="molecule type" value="Genomic_DNA"/>
</dbReference>
<evidence type="ECO:0000256" key="1">
    <source>
        <dbReference type="ARBA" id="ARBA00006153"/>
    </source>
</evidence>
<protein>
    <submittedName>
        <fullName evidence="5">Zn-dependent hydrolase</fullName>
    </submittedName>
</protein>